<dbReference type="InterPro" id="IPR050189">
    <property type="entry name" value="MFS_Efflux_Transporters"/>
</dbReference>
<feature type="domain" description="Major facilitator superfamily (MFS) profile" evidence="7">
    <location>
        <begin position="18"/>
        <end position="385"/>
    </location>
</feature>
<accession>A0ABY5KED5</accession>
<feature type="transmembrane region" description="Helical" evidence="6">
    <location>
        <begin position="21"/>
        <end position="38"/>
    </location>
</feature>
<name>A0ABY5KED5_9ACTN</name>
<feature type="transmembrane region" description="Helical" evidence="6">
    <location>
        <begin position="207"/>
        <end position="231"/>
    </location>
</feature>
<evidence type="ECO:0000256" key="2">
    <source>
        <dbReference type="ARBA" id="ARBA00022475"/>
    </source>
</evidence>
<keyword evidence="3 6" id="KW-0812">Transmembrane</keyword>
<dbReference type="InterPro" id="IPR036259">
    <property type="entry name" value="MFS_trans_sf"/>
</dbReference>
<evidence type="ECO:0000313" key="9">
    <source>
        <dbReference type="Proteomes" id="UP001315860"/>
    </source>
</evidence>
<sequence>MSRTIDPGGLLDASARWRLTAAGVCLIAACYGMARFAYGMFVPVFREEFGLDSTTSGAIASGSFLSYCVAIVAASLLTPRFGARIVAVAAGAVAVLGTLVIAAAPNVTVLAIGVLVAGSSTGIASPPLAHAVARTVIERDRSRTQTVVNAGTGIGVAVAGPIALLAQDHWRLAWVAFAVTCALVTAWAAASVPAARGASDDASFLPVPLLPVGSGRLILAAAAAGLASAAVWTLGREVLVTDGGLGETRSLVAWIILGCFGVVGAAAGDLIRRLGLRGAWLATMLAMAGGTALLGSFPDLLGVAWFAAAAFGASYIAVSGVLLLWGTEVYPEDPAAGVGLAFLVLALGQAGGSLLVGALAEAGAQFAFLTAAAVAVAGTLVRPRA</sequence>
<reference evidence="8 9" key="1">
    <citation type="submission" date="2022-07" db="EMBL/GenBank/DDBJ databases">
        <title>Novel species in genus Aeromicrobium.</title>
        <authorList>
            <person name="Ye L."/>
        </authorList>
    </citation>
    <scope>NUCLEOTIDE SEQUENCE [LARGE SCALE GENOMIC DNA]</scope>
    <source>
        <strain evidence="9">zg-Y50</strain>
    </source>
</reference>
<feature type="transmembrane region" description="Helical" evidence="6">
    <location>
        <begin position="172"/>
        <end position="195"/>
    </location>
</feature>
<dbReference type="Proteomes" id="UP001315860">
    <property type="component" value="Chromosome"/>
</dbReference>
<evidence type="ECO:0000256" key="3">
    <source>
        <dbReference type="ARBA" id="ARBA00022692"/>
    </source>
</evidence>
<dbReference type="InterPro" id="IPR011701">
    <property type="entry name" value="MFS"/>
</dbReference>
<keyword evidence="2" id="KW-1003">Cell membrane</keyword>
<feature type="transmembrane region" description="Helical" evidence="6">
    <location>
        <begin position="251"/>
        <end position="271"/>
    </location>
</feature>
<feature type="transmembrane region" description="Helical" evidence="6">
    <location>
        <begin position="278"/>
        <end position="297"/>
    </location>
</feature>
<gene>
    <name evidence="8" type="ORF">NP095_11385</name>
</gene>
<dbReference type="Gene3D" id="1.20.1250.20">
    <property type="entry name" value="MFS general substrate transporter like domains"/>
    <property type="match status" value="2"/>
</dbReference>
<evidence type="ECO:0000259" key="7">
    <source>
        <dbReference type="PROSITE" id="PS50850"/>
    </source>
</evidence>
<protein>
    <submittedName>
        <fullName evidence="8">MFS transporter</fullName>
    </submittedName>
</protein>
<feature type="transmembrane region" description="Helical" evidence="6">
    <location>
        <begin position="110"/>
        <end position="133"/>
    </location>
</feature>
<dbReference type="Pfam" id="PF07690">
    <property type="entry name" value="MFS_1"/>
    <property type="match status" value="1"/>
</dbReference>
<dbReference type="PROSITE" id="PS50850">
    <property type="entry name" value="MFS"/>
    <property type="match status" value="1"/>
</dbReference>
<comment type="subcellular location">
    <subcellularLocation>
        <location evidence="1">Cell membrane</location>
        <topology evidence="1">Multi-pass membrane protein</topology>
    </subcellularLocation>
</comment>
<dbReference type="PANTHER" id="PTHR43124">
    <property type="entry name" value="PURINE EFFLUX PUMP PBUE"/>
    <property type="match status" value="1"/>
</dbReference>
<evidence type="ECO:0000256" key="4">
    <source>
        <dbReference type="ARBA" id="ARBA00022989"/>
    </source>
</evidence>
<evidence type="ECO:0000256" key="5">
    <source>
        <dbReference type="ARBA" id="ARBA00023136"/>
    </source>
</evidence>
<evidence type="ECO:0000313" key="8">
    <source>
        <dbReference type="EMBL" id="UUI67796.1"/>
    </source>
</evidence>
<evidence type="ECO:0000256" key="1">
    <source>
        <dbReference type="ARBA" id="ARBA00004651"/>
    </source>
</evidence>
<keyword evidence="9" id="KW-1185">Reference proteome</keyword>
<feature type="transmembrane region" description="Helical" evidence="6">
    <location>
        <begin position="362"/>
        <end position="381"/>
    </location>
</feature>
<feature type="transmembrane region" description="Helical" evidence="6">
    <location>
        <begin position="337"/>
        <end position="356"/>
    </location>
</feature>
<feature type="transmembrane region" description="Helical" evidence="6">
    <location>
        <begin position="145"/>
        <end position="166"/>
    </location>
</feature>
<evidence type="ECO:0000256" key="6">
    <source>
        <dbReference type="SAM" id="Phobius"/>
    </source>
</evidence>
<dbReference type="RefSeq" id="WP_232418778.1">
    <property type="nucleotide sequence ID" value="NZ_CP101990.1"/>
</dbReference>
<proteinExistence type="predicted"/>
<dbReference type="PROSITE" id="PS51257">
    <property type="entry name" value="PROKAR_LIPOPROTEIN"/>
    <property type="match status" value="1"/>
</dbReference>
<feature type="transmembrane region" description="Helical" evidence="6">
    <location>
        <begin position="85"/>
        <end position="104"/>
    </location>
</feature>
<dbReference type="SUPFAM" id="SSF103473">
    <property type="entry name" value="MFS general substrate transporter"/>
    <property type="match status" value="1"/>
</dbReference>
<keyword evidence="5 6" id="KW-0472">Membrane</keyword>
<keyword evidence="4 6" id="KW-1133">Transmembrane helix</keyword>
<dbReference type="InterPro" id="IPR020846">
    <property type="entry name" value="MFS_dom"/>
</dbReference>
<dbReference type="EMBL" id="CP101990">
    <property type="protein sequence ID" value="UUI67796.1"/>
    <property type="molecule type" value="Genomic_DNA"/>
</dbReference>
<dbReference type="PANTHER" id="PTHR43124:SF3">
    <property type="entry name" value="CHLORAMPHENICOL EFFLUX PUMP RV0191"/>
    <property type="match status" value="1"/>
</dbReference>
<feature type="transmembrane region" description="Helical" evidence="6">
    <location>
        <begin position="58"/>
        <end position="78"/>
    </location>
</feature>
<feature type="transmembrane region" description="Helical" evidence="6">
    <location>
        <begin position="303"/>
        <end position="325"/>
    </location>
</feature>
<organism evidence="8 9">
    <name type="scientific">Aeromicrobium duanguangcaii</name>
    <dbReference type="NCBI Taxonomy" id="2968086"/>
    <lineage>
        <taxon>Bacteria</taxon>
        <taxon>Bacillati</taxon>
        <taxon>Actinomycetota</taxon>
        <taxon>Actinomycetes</taxon>
        <taxon>Propionibacteriales</taxon>
        <taxon>Nocardioidaceae</taxon>
        <taxon>Aeromicrobium</taxon>
    </lineage>
</organism>